<evidence type="ECO:0000256" key="2">
    <source>
        <dbReference type="ARBA" id="ARBA00022448"/>
    </source>
</evidence>
<feature type="transmembrane region" description="Helical" evidence="7">
    <location>
        <begin position="61"/>
        <end position="91"/>
    </location>
</feature>
<keyword evidence="11" id="KW-1185">Reference proteome</keyword>
<dbReference type="GO" id="GO:0043190">
    <property type="term" value="C:ATP-binding cassette (ABC) transporter complex"/>
    <property type="evidence" value="ECO:0007669"/>
    <property type="project" value="InterPro"/>
</dbReference>
<keyword evidence="3" id="KW-1003">Cell membrane</keyword>
<dbReference type="Pfam" id="PF00528">
    <property type="entry name" value="BPD_transp_1"/>
    <property type="match status" value="1"/>
</dbReference>
<feature type="transmembrane region" description="Helical" evidence="7">
    <location>
        <begin position="103"/>
        <end position="128"/>
    </location>
</feature>
<evidence type="ECO:0000256" key="4">
    <source>
        <dbReference type="ARBA" id="ARBA00022692"/>
    </source>
</evidence>
<comment type="similarity">
    <text evidence="7">Belongs to the binding-protein-dependent transport system permease family.</text>
</comment>
<feature type="transmembrane region" description="Helical" evidence="7">
    <location>
        <begin position="203"/>
        <end position="228"/>
    </location>
</feature>
<comment type="subcellular location">
    <subcellularLocation>
        <location evidence="1 7">Cell membrane</location>
        <topology evidence="1 7">Multi-pass membrane protein</topology>
    </subcellularLocation>
</comment>
<evidence type="ECO:0000259" key="9">
    <source>
        <dbReference type="PROSITE" id="PS50928"/>
    </source>
</evidence>
<feature type="region of interest" description="Disordered" evidence="8">
    <location>
        <begin position="277"/>
        <end position="312"/>
    </location>
</feature>
<dbReference type="OrthoDB" id="4543034at2"/>
<feature type="transmembrane region" description="Helical" evidence="7">
    <location>
        <begin position="140"/>
        <end position="160"/>
    </location>
</feature>
<dbReference type="SUPFAM" id="SSF161098">
    <property type="entry name" value="MetI-like"/>
    <property type="match status" value="1"/>
</dbReference>
<dbReference type="STRING" id="767452.AVL62_09050"/>
<dbReference type="Gene3D" id="1.10.3720.10">
    <property type="entry name" value="MetI-like"/>
    <property type="match status" value="1"/>
</dbReference>
<dbReference type="GO" id="GO:0022857">
    <property type="term" value="F:transmembrane transporter activity"/>
    <property type="evidence" value="ECO:0007669"/>
    <property type="project" value="InterPro"/>
</dbReference>
<keyword evidence="6 7" id="KW-0472">Membrane</keyword>
<feature type="compositionally biased region" description="Low complexity" evidence="8">
    <location>
        <begin position="297"/>
        <end position="312"/>
    </location>
</feature>
<evidence type="ECO:0000256" key="6">
    <source>
        <dbReference type="ARBA" id="ARBA00023136"/>
    </source>
</evidence>
<feature type="domain" description="ABC transmembrane type-1" evidence="9">
    <location>
        <begin position="69"/>
        <end position="269"/>
    </location>
</feature>
<keyword evidence="4 7" id="KW-0812">Transmembrane</keyword>
<evidence type="ECO:0000256" key="1">
    <source>
        <dbReference type="ARBA" id="ARBA00004651"/>
    </source>
</evidence>
<dbReference type="CDD" id="cd06261">
    <property type="entry name" value="TM_PBP2"/>
    <property type="match status" value="1"/>
</dbReference>
<keyword evidence="2 7" id="KW-0813">Transport</keyword>
<comment type="caution">
    <text evidence="10">The sequence shown here is derived from an EMBL/GenBank/DDBJ whole genome shotgun (WGS) entry which is preliminary data.</text>
</comment>
<feature type="transmembrane region" description="Helical" evidence="7">
    <location>
        <begin position="248"/>
        <end position="269"/>
    </location>
</feature>
<sequence>MSAQQVLFDIPGPKARARHLLYGVLGTLVLLGLLVLVLIRMANRGQFEAAKWTPFLESNTWTFYLLPGLLATLQAAAVAVVLSMVFGIALAMLRMSDLTPVRWASGVFVEFFRAVPVLIMMIFTWQMLVKNPTMVRLMDTLGLTGANATFIAVVVGLVLYNASVICEIVRNGVGSLPGGQREAGLSIGLSPAQVRRSILVPQALTSMLPALISQIVVITKDTALGYIITYPELLTMTRRLGSANANTLAAYLVAAVIFILMNYAITKLAEWIEGRQRRKRRGTPGGTPTQDEEQASQRAVGAALGAQARAGG</sequence>
<feature type="transmembrane region" description="Helical" evidence="7">
    <location>
        <begin position="20"/>
        <end position="41"/>
    </location>
</feature>
<dbReference type="PANTHER" id="PTHR30614:SF21">
    <property type="entry name" value="AMINO ACID ABC TRANSPORTER PERMEASE"/>
    <property type="match status" value="1"/>
</dbReference>
<dbReference type="PANTHER" id="PTHR30614">
    <property type="entry name" value="MEMBRANE COMPONENT OF AMINO ACID ABC TRANSPORTER"/>
    <property type="match status" value="1"/>
</dbReference>
<protein>
    <submittedName>
        <fullName evidence="10">Amino acid ABC transporter permease</fullName>
    </submittedName>
</protein>
<keyword evidence="5 7" id="KW-1133">Transmembrane helix</keyword>
<evidence type="ECO:0000313" key="10">
    <source>
        <dbReference type="EMBL" id="KUG51482.1"/>
    </source>
</evidence>
<evidence type="ECO:0000256" key="3">
    <source>
        <dbReference type="ARBA" id="ARBA00022475"/>
    </source>
</evidence>
<dbReference type="PROSITE" id="PS50928">
    <property type="entry name" value="ABC_TM1"/>
    <property type="match status" value="1"/>
</dbReference>
<evidence type="ECO:0000256" key="7">
    <source>
        <dbReference type="RuleBase" id="RU363032"/>
    </source>
</evidence>
<dbReference type="EMBL" id="LQBL01000032">
    <property type="protein sequence ID" value="KUG51482.1"/>
    <property type="molecule type" value="Genomic_DNA"/>
</dbReference>
<dbReference type="GO" id="GO:0006865">
    <property type="term" value="P:amino acid transport"/>
    <property type="evidence" value="ECO:0007669"/>
    <property type="project" value="TreeGrafter"/>
</dbReference>
<dbReference type="Proteomes" id="UP000054837">
    <property type="component" value="Unassembled WGS sequence"/>
</dbReference>
<evidence type="ECO:0000256" key="8">
    <source>
        <dbReference type="SAM" id="MobiDB-lite"/>
    </source>
</evidence>
<dbReference type="InterPro" id="IPR043429">
    <property type="entry name" value="ArtM/GltK/GlnP/TcyL/YhdX-like"/>
</dbReference>
<proteinExistence type="inferred from homology"/>
<dbReference type="NCBIfam" id="TIGR01726">
    <property type="entry name" value="HEQRo_perm_3TM"/>
    <property type="match status" value="1"/>
</dbReference>
<dbReference type="InterPro" id="IPR035906">
    <property type="entry name" value="MetI-like_sf"/>
</dbReference>
<dbReference type="RefSeq" id="WP_058892378.1">
    <property type="nucleotide sequence ID" value="NZ_LQBL01000032.1"/>
</dbReference>
<dbReference type="InterPro" id="IPR000515">
    <property type="entry name" value="MetI-like"/>
</dbReference>
<gene>
    <name evidence="10" type="ORF">AVL62_09050</name>
</gene>
<evidence type="ECO:0000313" key="11">
    <source>
        <dbReference type="Proteomes" id="UP000054837"/>
    </source>
</evidence>
<dbReference type="AlphaFoldDB" id="A0A0W8I189"/>
<reference evidence="10 11" key="1">
    <citation type="submission" date="2015-12" db="EMBL/GenBank/DDBJ databases">
        <title>Serinicoccus chungangenesis strain CD08_5 genome sequencing and assembly.</title>
        <authorList>
            <person name="Chander A.M."/>
            <person name="Kaur G."/>
            <person name="Nair G.R."/>
            <person name="Dhawan D.K."/>
            <person name="Kochhar R.K."/>
            <person name="Mayilraj S."/>
            <person name="Bhadada S.K."/>
        </authorList>
    </citation>
    <scope>NUCLEOTIDE SEQUENCE [LARGE SCALE GENOMIC DNA]</scope>
    <source>
        <strain evidence="10 11">CD08_5</strain>
    </source>
</reference>
<accession>A0A0W8I189</accession>
<name>A0A0W8I189_9MICO</name>
<dbReference type="InterPro" id="IPR010065">
    <property type="entry name" value="AA_ABC_transptr_permease_3TM"/>
</dbReference>
<evidence type="ECO:0000256" key="5">
    <source>
        <dbReference type="ARBA" id="ARBA00022989"/>
    </source>
</evidence>
<organism evidence="10 11">
    <name type="scientific">Serinicoccus chungangensis</name>
    <dbReference type="NCBI Taxonomy" id="767452"/>
    <lineage>
        <taxon>Bacteria</taxon>
        <taxon>Bacillati</taxon>
        <taxon>Actinomycetota</taxon>
        <taxon>Actinomycetes</taxon>
        <taxon>Micrococcales</taxon>
        <taxon>Ornithinimicrobiaceae</taxon>
        <taxon>Serinicoccus</taxon>
    </lineage>
</organism>